<dbReference type="Pfam" id="PF08174">
    <property type="entry name" value="Anillin"/>
    <property type="match status" value="1"/>
</dbReference>
<dbReference type="GO" id="GO:0031106">
    <property type="term" value="P:septin ring organization"/>
    <property type="evidence" value="ECO:0007669"/>
    <property type="project" value="TreeGrafter"/>
</dbReference>
<proteinExistence type="predicted"/>
<dbReference type="GO" id="GO:0005826">
    <property type="term" value="C:actomyosin contractile ring"/>
    <property type="evidence" value="ECO:0007669"/>
    <property type="project" value="TreeGrafter"/>
</dbReference>
<name>A0A7F5R3V9_AGRPL</name>
<dbReference type="RefSeq" id="XP_025830397.1">
    <property type="nucleotide sequence ID" value="XM_025974612.1"/>
</dbReference>
<evidence type="ECO:0000313" key="3">
    <source>
        <dbReference type="RefSeq" id="XP_025830397.1"/>
    </source>
</evidence>
<feature type="domain" description="Anillin homology" evidence="1">
    <location>
        <begin position="118"/>
        <end position="244"/>
    </location>
</feature>
<dbReference type="PANTHER" id="PTHR21538">
    <property type="entry name" value="ANILLIN/RHOTEKIN RTKN"/>
    <property type="match status" value="1"/>
</dbReference>
<sequence>MESPLNLKFLPEILANYGENKDCLNTATKLENLNQQLVIQNQTIMQVSKIIALCKTREKKVQKSKEYIEAEKLLLFLTHRKKALVEEIKNIMENQSEEENSNYSGYIRVWNLRFSINNLKAPAVSKKRNQFEKSYVCIFTCGLDVICSEIQRKDDSSKLQFQKEFEFFNLKSNFEIKMYLYFLETKKSCAKSSHQNMFRKKQFRPNFRKMLKWNHIPHWYDLSSIYQISSSSFICCGSFTLNSTTLTKKHLSPFKLDNFSIANALDISVNMAINSMVDIYEEQSGFVTIGYEVGGSLSWDRMWCYLEGSIIKQKNYPCDDSMLPFTHNIDLALCVNSRICEACRELCSKSKTLLIEITPNEKLSTEETIFVKYFLSFDTLADMKNWKIKLNSVLSHLRNWNSMKYTF</sequence>
<dbReference type="AlphaFoldDB" id="A0A7F5R3V9"/>
<accession>A0A7F5R3V9</accession>
<dbReference type="Proteomes" id="UP000192223">
    <property type="component" value="Unplaced"/>
</dbReference>
<reference evidence="3 4" key="1">
    <citation type="submission" date="2025-04" db="UniProtKB">
        <authorList>
            <consortium name="RefSeq"/>
        </authorList>
    </citation>
    <scope>IDENTIFICATION</scope>
    <source>
        <tissue evidence="3 4">Entire body</tissue>
    </source>
</reference>
<dbReference type="GeneID" id="108739257"/>
<evidence type="ECO:0000313" key="4">
    <source>
        <dbReference type="RefSeq" id="XP_025830398.1"/>
    </source>
</evidence>
<dbReference type="GO" id="GO:0000915">
    <property type="term" value="P:actomyosin contractile ring assembly"/>
    <property type="evidence" value="ECO:0007669"/>
    <property type="project" value="TreeGrafter"/>
</dbReference>
<dbReference type="RefSeq" id="XP_025830398.1">
    <property type="nucleotide sequence ID" value="XM_025974613.1"/>
</dbReference>
<evidence type="ECO:0000313" key="2">
    <source>
        <dbReference type="Proteomes" id="UP000192223"/>
    </source>
</evidence>
<dbReference type="KEGG" id="apln:112904491"/>
<gene>
    <name evidence="3" type="primary">LOC108739257</name>
    <name evidence="4" type="synonym">LOC112904491</name>
</gene>
<dbReference type="GO" id="GO:0000281">
    <property type="term" value="P:mitotic cytokinesis"/>
    <property type="evidence" value="ECO:0007669"/>
    <property type="project" value="TreeGrafter"/>
</dbReference>
<dbReference type="InterPro" id="IPR011993">
    <property type="entry name" value="PH-like_dom_sf"/>
</dbReference>
<evidence type="ECO:0000259" key="1">
    <source>
        <dbReference type="Pfam" id="PF08174"/>
    </source>
</evidence>
<dbReference type="PANTHER" id="PTHR21538:SF23">
    <property type="entry name" value="ANILLIN"/>
    <property type="match status" value="1"/>
</dbReference>
<dbReference type="OrthoDB" id="5915976at2759"/>
<keyword evidence="2" id="KW-1185">Reference proteome</keyword>
<protein>
    <submittedName>
        <fullName evidence="3 4">Anillin-like</fullName>
    </submittedName>
</protein>
<dbReference type="InterPro" id="IPR012966">
    <property type="entry name" value="AHD"/>
</dbReference>
<dbReference type="InterPro" id="IPR051364">
    <property type="entry name" value="Cytokinesis/Rho-signaling"/>
</dbReference>
<organism evidence="2 3">
    <name type="scientific">Agrilus planipennis</name>
    <name type="common">Emerald ash borer</name>
    <name type="synonym">Agrilus marcopoli</name>
    <dbReference type="NCBI Taxonomy" id="224129"/>
    <lineage>
        <taxon>Eukaryota</taxon>
        <taxon>Metazoa</taxon>
        <taxon>Ecdysozoa</taxon>
        <taxon>Arthropoda</taxon>
        <taxon>Hexapoda</taxon>
        <taxon>Insecta</taxon>
        <taxon>Pterygota</taxon>
        <taxon>Neoptera</taxon>
        <taxon>Endopterygota</taxon>
        <taxon>Coleoptera</taxon>
        <taxon>Polyphaga</taxon>
        <taxon>Elateriformia</taxon>
        <taxon>Buprestoidea</taxon>
        <taxon>Buprestidae</taxon>
        <taxon>Agrilinae</taxon>
        <taxon>Agrilus</taxon>
    </lineage>
</organism>
<dbReference type="Gene3D" id="2.30.29.30">
    <property type="entry name" value="Pleckstrin-homology domain (PH domain)/Phosphotyrosine-binding domain (PTB)"/>
    <property type="match status" value="1"/>
</dbReference>